<dbReference type="InterPro" id="IPR036280">
    <property type="entry name" value="Multihaem_cyt_sf"/>
</dbReference>
<evidence type="ECO:0000256" key="12">
    <source>
        <dbReference type="PIRNR" id="PIRNR006105"/>
    </source>
</evidence>
<feature type="binding site" description="covalent" evidence="13">
    <location>
        <position position="121"/>
    </location>
    <ligand>
        <name>heme c</name>
        <dbReference type="ChEBI" id="CHEBI:61717"/>
        <label>2</label>
    </ligand>
</feature>
<dbReference type="Gene3D" id="1.10.1130.10">
    <property type="entry name" value="Flavocytochrome C3, Chain A"/>
    <property type="match status" value="1"/>
</dbReference>
<dbReference type="Proteomes" id="UP000825078">
    <property type="component" value="Chromosome"/>
</dbReference>
<reference evidence="17 18" key="1">
    <citation type="submission" date="2018-06" db="EMBL/GenBank/DDBJ databases">
        <authorList>
            <consortium name="Pathogen Informatics"/>
            <person name="Doyle S."/>
        </authorList>
    </citation>
    <scope>NUCLEOTIDE SEQUENCE [LARGE SCALE GENOMIC DNA]</scope>
    <source>
        <strain evidence="17 18">NCTC10738</strain>
    </source>
</reference>
<evidence type="ECO:0000256" key="7">
    <source>
        <dbReference type="ARBA" id="ARBA00022729"/>
    </source>
</evidence>
<protein>
    <recommendedName>
        <fullName evidence="3 12">Periplasmic nitrate reductase, electron transfer subunit</fullName>
    </recommendedName>
    <alternativeName>
        <fullName evidence="11 12">Diheme cytochrome c NapB</fullName>
    </alternativeName>
</protein>
<evidence type="ECO:0000256" key="14">
    <source>
        <dbReference type="PIRSR" id="PIRSR006105-2"/>
    </source>
</evidence>
<dbReference type="PANTHER" id="PTHR38604">
    <property type="entry name" value="PERIPLASMIC NITRATE REDUCTASE, ELECTRON TRANSFER SUBUNIT"/>
    <property type="match status" value="1"/>
</dbReference>
<dbReference type="GO" id="GO:0046872">
    <property type="term" value="F:metal ion binding"/>
    <property type="evidence" value="ECO:0007669"/>
    <property type="project" value="UniProtKB-KW"/>
</dbReference>
<dbReference type="PROSITE" id="PS51257">
    <property type="entry name" value="PROKAR_LIPOPROTEIN"/>
    <property type="match status" value="1"/>
</dbReference>
<evidence type="ECO:0000256" key="10">
    <source>
        <dbReference type="ARBA" id="ARBA00023004"/>
    </source>
</evidence>
<evidence type="ECO:0000256" key="1">
    <source>
        <dbReference type="ARBA" id="ARBA00004418"/>
    </source>
</evidence>
<dbReference type="KEGG" id="salg:BS332_02985"/>
<feature type="binding site" description="axial binding residue" evidence="14">
    <location>
        <position position="106"/>
    </location>
    <ligand>
        <name>heme c</name>
        <dbReference type="ChEBI" id="CHEBI:61717"/>
        <label>2</label>
    </ligand>
    <ligandPart>
        <name>Fe</name>
        <dbReference type="ChEBI" id="CHEBI:18248"/>
    </ligandPart>
</feature>
<feature type="binding site" description="covalent" evidence="13">
    <location>
        <position position="124"/>
    </location>
    <ligand>
        <name>heme c</name>
        <dbReference type="ChEBI" id="CHEBI:61717"/>
        <label>2</label>
    </ligand>
</feature>
<keyword evidence="7 15" id="KW-0732">Signal</keyword>
<dbReference type="GO" id="GO:0042597">
    <property type="term" value="C:periplasmic space"/>
    <property type="evidence" value="ECO:0007669"/>
    <property type="project" value="UniProtKB-SubCell"/>
</dbReference>
<keyword evidence="10 14" id="KW-0408">Iron</keyword>
<comment type="subcellular location">
    <subcellularLocation>
        <location evidence="1 12">Periplasm</location>
    </subcellularLocation>
</comment>
<keyword evidence="9 12" id="KW-0249">Electron transport</keyword>
<keyword evidence="4 12" id="KW-0813">Transport</keyword>
<evidence type="ECO:0000256" key="9">
    <source>
        <dbReference type="ARBA" id="ARBA00022982"/>
    </source>
</evidence>
<keyword evidence="6 14" id="KW-0479">Metal-binding</keyword>
<dbReference type="InterPro" id="IPR005591">
    <property type="entry name" value="NapB"/>
</dbReference>
<keyword evidence="18" id="KW-1185">Reference proteome</keyword>
<gene>
    <name evidence="17" type="primary">napB_1</name>
    <name evidence="16" type="synonym">napB</name>
    <name evidence="17" type="ORF">NCTC10738_02551</name>
    <name evidence="16" type="ORF">TUM17379_34170</name>
</gene>
<dbReference type="AlphaFoldDB" id="A0A1S2TUJ4"/>
<dbReference type="SUPFAM" id="SSF48695">
    <property type="entry name" value="Multiheme cytochromes"/>
    <property type="match status" value="1"/>
</dbReference>
<evidence type="ECO:0000256" key="15">
    <source>
        <dbReference type="SAM" id="SignalP"/>
    </source>
</evidence>
<dbReference type="RefSeq" id="WP_025889974.1">
    <property type="nucleotide sequence ID" value="NZ_AP024609.1"/>
</dbReference>
<feature type="binding site" description="axial binding residue" evidence="14">
    <location>
        <position position="72"/>
    </location>
    <ligand>
        <name>heme c</name>
        <dbReference type="ChEBI" id="CHEBI:61717"/>
        <label>1</label>
    </ligand>
    <ligandPart>
        <name>Fe</name>
        <dbReference type="ChEBI" id="CHEBI:18248"/>
    </ligandPart>
</feature>
<evidence type="ECO:0000256" key="5">
    <source>
        <dbReference type="ARBA" id="ARBA00022617"/>
    </source>
</evidence>
<accession>A0A380AAT4</accession>
<evidence type="ECO:0000313" key="16">
    <source>
        <dbReference type="EMBL" id="BCV46399.1"/>
    </source>
</evidence>
<dbReference type="EMBL" id="AP024613">
    <property type="protein sequence ID" value="BCV46399.1"/>
    <property type="molecule type" value="Genomic_DNA"/>
</dbReference>
<evidence type="ECO:0000256" key="2">
    <source>
        <dbReference type="ARBA" id="ARBA00007368"/>
    </source>
</evidence>
<evidence type="ECO:0000256" key="11">
    <source>
        <dbReference type="ARBA" id="ARBA00031832"/>
    </source>
</evidence>
<feature type="binding site" description="covalent" evidence="13">
    <location>
        <position position="88"/>
    </location>
    <ligand>
        <name>heme c</name>
        <dbReference type="ChEBI" id="CHEBI:61717"/>
        <label>1</label>
    </ligand>
</feature>
<evidence type="ECO:0000313" key="17">
    <source>
        <dbReference type="EMBL" id="SUI77107.1"/>
    </source>
</evidence>
<dbReference type="STRING" id="38313.GCA_000947195_03528"/>
<keyword evidence="5 13" id="KW-0349">Heme</keyword>
<dbReference type="GO" id="GO:0009061">
    <property type="term" value="P:anaerobic respiration"/>
    <property type="evidence" value="ECO:0007669"/>
    <property type="project" value="InterPro"/>
</dbReference>
<dbReference type="OrthoDB" id="13290at2"/>
<comment type="PTM">
    <text evidence="13">Binds 2 heme C groups per subunit.</text>
</comment>
<accession>A0A1S2TUJ4</accession>
<proteinExistence type="inferred from homology"/>
<evidence type="ECO:0000256" key="8">
    <source>
        <dbReference type="ARBA" id="ARBA00022764"/>
    </source>
</evidence>
<evidence type="ECO:0000256" key="4">
    <source>
        <dbReference type="ARBA" id="ARBA00022448"/>
    </source>
</evidence>
<keyword evidence="8 12" id="KW-0574">Periplasm</keyword>
<sequence length="146" mass="15661">MKKTLSAAAMLLALSACSGQQAETAQPVNVSSLGGGDAEISSVRPADAMPSYPMRGNAIERNYAEQPPLIPHKADYPISLKKNSCMNCHDWSKAKRMKATPVAKSHVIDDKGTLNGQNYFCTQCHVPQADNKQPLVENNFSTGAAN</sequence>
<reference evidence="16" key="2">
    <citation type="submission" date="2021-05" db="EMBL/GenBank/DDBJ databases">
        <title>Molecular characterization for Shewanella algae harboring chromosomal blaOXA-55-like strains isolated from clinical and environment sample.</title>
        <authorList>
            <person name="Ohama Y."/>
            <person name="Aoki K."/>
            <person name="Harada S."/>
            <person name="Moriya K."/>
            <person name="Ishii Y."/>
            <person name="Tateda K."/>
        </authorList>
    </citation>
    <scope>NUCLEOTIDE SEQUENCE</scope>
    <source>
        <strain evidence="16">TUM17379</strain>
    </source>
</reference>
<feature type="signal peptide" evidence="15">
    <location>
        <begin position="1"/>
        <end position="22"/>
    </location>
</feature>
<comment type="similarity">
    <text evidence="2 12">Belongs to the NapB family.</text>
</comment>
<dbReference type="PANTHER" id="PTHR38604:SF1">
    <property type="entry name" value="PERIPLASMIC NITRATE REDUCTASE, ELECTRON TRANSFER SUBUNIT"/>
    <property type="match status" value="1"/>
</dbReference>
<organism evidence="17 18">
    <name type="scientific">Shewanella algae</name>
    <dbReference type="NCBI Taxonomy" id="38313"/>
    <lineage>
        <taxon>Bacteria</taxon>
        <taxon>Pseudomonadati</taxon>
        <taxon>Pseudomonadota</taxon>
        <taxon>Gammaproteobacteria</taxon>
        <taxon>Alteromonadales</taxon>
        <taxon>Shewanellaceae</taxon>
        <taxon>Shewanella</taxon>
    </lineage>
</organism>
<dbReference type="EMBL" id="UGYO01000001">
    <property type="protein sequence ID" value="SUI77107.1"/>
    <property type="molecule type" value="Genomic_DNA"/>
</dbReference>
<evidence type="ECO:0000313" key="18">
    <source>
        <dbReference type="Proteomes" id="UP000254069"/>
    </source>
</evidence>
<feature type="binding site" description="axial binding residue" evidence="14">
    <location>
        <position position="125"/>
    </location>
    <ligand>
        <name>heme c</name>
        <dbReference type="ChEBI" id="CHEBI:61717"/>
        <label>2</label>
    </ligand>
    <ligandPart>
        <name>Fe</name>
        <dbReference type="ChEBI" id="CHEBI:18248"/>
    </ligandPart>
</feature>
<comment type="function">
    <text evidence="12">Electron transfer subunit of the periplasmic nitrate reductase complex NapAB.</text>
</comment>
<dbReference type="PIRSF" id="PIRSF006105">
    <property type="entry name" value="NapB"/>
    <property type="match status" value="1"/>
</dbReference>
<feature type="binding site" description="covalent" evidence="13">
    <location>
        <position position="85"/>
    </location>
    <ligand>
        <name>heme c</name>
        <dbReference type="ChEBI" id="CHEBI:61717"/>
        <label>1</label>
    </ligand>
</feature>
<evidence type="ECO:0000256" key="3">
    <source>
        <dbReference type="ARBA" id="ARBA00013773"/>
    </source>
</evidence>
<evidence type="ECO:0000256" key="13">
    <source>
        <dbReference type="PIRSR" id="PIRSR006105-1"/>
    </source>
</evidence>
<feature type="chain" id="PRO_5041529438" description="Periplasmic nitrate reductase, electron transfer subunit" evidence="15">
    <location>
        <begin position="23"/>
        <end position="146"/>
    </location>
</feature>
<dbReference type="GeneID" id="88622410"/>
<dbReference type="Proteomes" id="UP000254069">
    <property type="component" value="Unassembled WGS sequence"/>
</dbReference>
<dbReference type="Pfam" id="PF03892">
    <property type="entry name" value="NapB"/>
    <property type="match status" value="1"/>
</dbReference>
<comment type="subunit">
    <text evidence="12">Component of the periplasmic nitrate reductase NapAB complex composed of NapA and NapB.</text>
</comment>
<feature type="binding site" description="axial binding residue" evidence="14">
    <location>
        <position position="89"/>
    </location>
    <ligand>
        <name>heme c</name>
        <dbReference type="ChEBI" id="CHEBI:61717"/>
        <label>1</label>
    </ligand>
    <ligandPart>
        <name>Fe</name>
        <dbReference type="ChEBI" id="CHEBI:18248"/>
    </ligandPart>
</feature>
<evidence type="ECO:0000256" key="6">
    <source>
        <dbReference type="ARBA" id="ARBA00022723"/>
    </source>
</evidence>
<name>A0A1S2TUJ4_9GAMM</name>